<dbReference type="InterPro" id="IPR050251">
    <property type="entry name" value="HpcH-HpaI_aldolase"/>
</dbReference>
<protein>
    <submittedName>
        <fullName evidence="6">2-dehydro-3-deoxyglucarate aldolase</fullName>
    </submittedName>
    <submittedName>
        <fullName evidence="5">HpcH/HpaI aldolase/citrate lyase family protein</fullName>
    </submittedName>
</protein>
<evidence type="ECO:0000256" key="2">
    <source>
        <dbReference type="ARBA" id="ARBA00022723"/>
    </source>
</evidence>
<dbReference type="eggNOG" id="COG3836">
    <property type="taxonomic scope" value="Bacteria"/>
</dbReference>
<comment type="similarity">
    <text evidence="1">Belongs to the HpcH/HpaI aldolase family.</text>
</comment>
<dbReference type="InterPro" id="IPR015813">
    <property type="entry name" value="Pyrv/PenolPyrv_kinase-like_dom"/>
</dbReference>
<evidence type="ECO:0000313" key="5">
    <source>
        <dbReference type="EMBL" id="KGX07537.1"/>
    </source>
</evidence>
<proteinExistence type="inferred from homology"/>
<dbReference type="PANTHER" id="PTHR30502">
    <property type="entry name" value="2-KETO-3-DEOXY-L-RHAMNONATE ALDOLASE"/>
    <property type="match status" value="1"/>
</dbReference>
<dbReference type="InterPro" id="IPR040442">
    <property type="entry name" value="Pyrv_kinase-like_dom_sf"/>
</dbReference>
<dbReference type="Proteomes" id="UP000030475">
    <property type="component" value="Unassembled WGS sequence"/>
</dbReference>
<dbReference type="EMBL" id="PHRB01000002">
    <property type="protein sequence ID" value="PJO67544.1"/>
    <property type="molecule type" value="Genomic_DNA"/>
</dbReference>
<evidence type="ECO:0000313" key="7">
    <source>
        <dbReference type="Proteomes" id="UP000030475"/>
    </source>
</evidence>
<sequence length="261" mass="27602">MSTLTHSLKARLRDGDEPLFGLWLTLASEAATEALAHAGFDWLCIDMEHAPNDSRDVAAQLRALAAAHLPSEPVVRVPAREPWFVKRALDAGARTLMFPGVETADEAAHAVRLTRFQAPDAPDGLRGVAGIVRAAAYGMRRDYVQTANAQIATIVQIESARGVDEAERIAATPGVDCVFVGPADLSASLGHLGDTKHPDVAAALEHVLAAGRRAGVPVGIFAADTAGARQSLEAGFRVVALSADVVWLLRATRQALQEVRG</sequence>
<evidence type="ECO:0000256" key="1">
    <source>
        <dbReference type="ARBA" id="ARBA00005568"/>
    </source>
</evidence>
<keyword evidence="3 5" id="KW-0456">Lyase</keyword>
<dbReference type="RefSeq" id="WP_004189570.1">
    <property type="nucleotide sequence ID" value="NZ_AP028073.1"/>
</dbReference>
<dbReference type="EMBL" id="JQIM01000010">
    <property type="protein sequence ID" value="KGX07537.1"/>
    <property type="molecule type" value="Genomic_DNA"/>
</dbReference>
<evidence type="ECO:0000313" key="6">
    <source>
        <dbReference type="EMBL" id="PJO67544.1"/>
    </source>
</evidence>
<dbReference type="Gene3D" id="3.20.20.60">
    <property type="entry name" value="Phosphoenolpyruvate-binding domains"/>
    <property type="match status" value="1"/>
</dbReference>
<dbReference type="AlphaFoldDB" id="A0A069AWR8"/>
<organism evidence="5 7">
    <name type="scientific">Burkholderia pseudomallei</name>
    <name type="common">Pseudomonas pseudomallei</name>
    <dbReference type="NCBI Taxonomy" id="28450"/>
    <lineage>
        <taxon>Bacteria</taxon>
        <taxon>Pseudomonadati</taxon>
        <taxon>Pseudomonadota</taxon>
        <taxon>Betaproteobacteria</taxon>
        <taxon>Burkholderiales</taxon>
        <taxon>Burkholderiaceae</taxon>
        <taxon>Burkholderia</taxon>
        <taxon>pseudomallei group</taxon>
    </lineage>
</organism>
<feature type="domain" description="HpcH/HpaI aldolase/citrate lyase" evidence="4">
    <location>
        <begin position="20"/>
        <end position="248"/>
    </location>
</feature>
<reference evidence="5 7" key="1">
    <citation type="submission" date="2014-08" db="EMBL/GenBank/DDBJ databases">
        <authorList>
            <person name="Bunnell A."/>
            <person name="Chain P.S."/>
            <person name="Chertkov O."/>
            <person name="Currie B.J."/>
            <person name="Daligault H.E."/>
            <person name="Davenport K.W."/>
            <person name="Davis C."/>
            <person name="Gleasner C.D."/>
            <person name="Johnson S.L."/>
            <person name="Kaestli M."/>
            <person name="Koren S."/>
            <person name="Kunde Y.A."/>
            <person name="Mayo M."/>
            <person name="McMurry K.K."/>
            <person name="Price E.P."/>
            <person name="Reitenga K.G."/>
            <person name="Robison R."/>
            <person name="Rosovitz M.J."/>
            <person name="Sarovich D.S."/>
            <person name="Teshima H."/>
        </authorList>
    </citation>
    <scope>NUCLEOTIDE SEQUENCE [LARGE SCALE GENOMIC DNA]</scope>
    <source>
        <strain evidence="5 7">MSHR44</strain>
    </source>
</reference>
<keyword evidence="2" id="KW-0479">Metal-binding</keyword>
<evidence type="ECO:0000256" key="3">
    <source>
        <dbReference type="ARBA" id="ARBA00023239"/>
    </source>
</evidence>
<dbReference type="SUPFAM" id="SSF51621">
    <property type="entry name" value="Phosphoenolpyruvate/pyruvate domain"/>
    <property type="match status" value="1"/>
</dbReference>
<dbReference type="GeneID" id="92977934"/>
<dbReference type="GO" id="GO:0046872">
    <property type="term" value="F:metal ion binding"/>
    <property type="evidence" value="ECO:0007669"/>
    <property type="project" value="UniProtKB-KW"/>
</dbReference>
<dbReference type="PANTHER" id="PTHR30502:SF0">
    <property type="entry name" value="PHOSPHOENOLPYRUVATE CARBOXYLASE FAMILY PROTEIN"/>
    <property type="match status" value="1"/>
</dbReference>
<dbReference type="Pfam" id="PF03328">
    <property type="entry name" value="HpcH_HpaI"/>
    <property type="match status" value="1"/>
</dbReference>
<reference evidence="6 8" key="2">
    <citation type="submission" date="2017-11" db="EMBL/GenBank/DDBJ databases">
        <title>Molecular characterization of Burkholderia pseudomallei and closely related isolates from Vietnam.</title>
        <authorList>
            <person name="Ustinov D.V."/>
            <person name="Antonov A.S."/>
            <person name="Avdusheva E.F."/>
            <person name="Shpak I.M."/>
            <person name="Zakharova I.B."/>
            <person name="Thi L.A."/>
            <person name="Teteryatnikova N."/>
            <person name="Lopasteyskaya Y.A."/>
            <person name="Kuzyutina J.A."/>
            <person name="Ngo T.N."/>
            <person name="Victorov D.V."/>
        </authorList>
    </citation>
    <scope>NUCLEOTIDE SEQUENCE [LARGE SCALE GENOMIC DNA]</scope>
    <source>
        <strain evidence="6 8">V1512</strain>
    </source>
</reference>
<dbReference type="GO" id="GO:0016832">
    <property type="term" value="F:aldehyde-lyase activity"/>
    <property type="evidence" value="ECO:0007669"/>
    <property type="project" value="TreeGrafter"/>
</dbReference>
<name>A0A069AWR8_BURPE</name>
<evidence type="ECO:0000313" key="8">
    <source>
        <dbReference type="Proteomes" id="UP000231878"/>
    </source>
</evidence>
<dbReference type="Proteomes" id="UP000231878">
    <property type="component" value="Unassembled WGS sequence"/>
</dbReference>
<dbReference type="InterPro" id="IPR005000">
    <property type="entry name" value="Aldolase/citrate-lyase_domain"/>
</dbReference>
<accession>A0A069AWR8</accession>
<dbReference type="KEGG" id="but:X994_2522"/>
<dbReference type="OMA" id="SRCEDET"/>
<dbReference type="GO" id="GO:0005737">
    <property type="term" value="C:cytoplasm"/>
    <property type="evidence" value="ECO:0007669"/>
    <property type="project" value="TreeGrafter"/>
</dbReference>
<comment type="caution">
    <text evidence="5">The sequence shown here is derived from an EMBL/GenBank/DDBJ whole genome shotgun (WGS) entry which is preliminary data.</text>
</comment>
<gene>
    <name evidence="6" type="ORF">CWD88_03685</name>
    <name evidence="5" type="ORF">Y036_1828</name>
</gene>
<evidence type="ECO:0000259" key="4">
    <source>
        <dbReference type="Pfam" id="PF03328"/>
    </source>
</evidence>